<accession>A0A1H3EWV9</accession>
<dbReference type="Proteomes" id="UP000183918">
    <property type="component" value="Unassembled WGS sequence"/>
</dbReference>
<dbReference type="GO" id="GO:0044781">
    <property type="term" value="P:bacterial-type flagellum organization"/>
    <property type="evidence" value="ECO:0007669"/>
    <property type="project" value="UniProtKB-KW"/>
</dbReference>
<keyword evidence="9" id="KW-0282">Flagellum</keyword>
<keyword evidence="6" id="KW-1006">Bacterial flagellum protein export</keyword>
<evidence type="ECO:0000256" key="2">
    <source>
        <dbReference type="ARBA" id="ARBA00006602"/>
    </source>
</evidence>
<evidence type="ECO:0000256" key="1">
    <source>
        <dbReference type="ARBA" id="ARBA00003041"/>
    </source>
</evidence>
<sequence>MSNIVKQGFIVNQPSDIKVIDSDKNLKERFGEIILSPEKTVSATTSSGSSSSKGTEDIALDTDLIIKDAQEKAKSIIEKANSESDAIIASAKEESIKIYQENKKLGYEEGVKQLNDEIDKRREELEAEYLSKNTKLEQSYAEREESMEKDIVDVVAQIFEKVFRIQFADKKEILLYLVRNTILNVEPDKEFRIRVSTAYRSYFEEHISEIQDKVGNGVNLEILNDSSLNDSQCLIETNTGVFDCGIDTQLSNLIKDIKSLA</sequence>
<keyword evidence="10" id="KW-1185">Reference proteome</keyword>
<protein>
    <submittedName>
        <fullName evidence="9">Flagellar assembly protein FliH</fullName>
    </submittedName>
</protein>
<evidence type="ECO:0000259" key="8">
    <source>
        <dbReference type="Pfam" id="PF02108"/>
    </source>
</evidence>
<proteinExistence type="inferred from homology"/>
<keyword evidence="9" id="KW-0969">Cilium</keyword>
<dbReference type="Pfam" id="PF02108">
    <property type="entry name" value="FliH"/>
    <property type="match status" value="1"/>
</dbReference>
<evidence type="ECO:0000256" key="7">
    <source>
        <dbReference type="SAM" id="Coils"/>
    </source>
</evidence>
<evidence type="ECO:0000256" key="4">
    <source>
        <dbReference type="ARBA" id="ARBA00022795"/>
    </source>
</evidence>
<dbReference type="PANTHER" id="PTHR34982:SF1">
    <property type="entry name" value="FLAGELLAR ASSEMBLY PROTEIN FLIH"/>
    <property type="match status" value="1"/>
</dbReference>
<dbReference type="Gene3D" id="1.20.5.2950">
    <property type="match status" value="1"/>
</dbReference>
<reference evidence="9 10" key="1">
    <citation type="submission" date="2016-10" db="EMBL/GenBank/DDBJ databases">
        <authorList>
            <person name="de Groot N.N."/>
        </authorList>
    </citation>
    <scope>NUCLEOTIDE SEQUENCE [LARGE SCALE GENOMIC DNA]</scope>
    <source>
        <strain evidence="9 10">DSM 14045</strain>
    </source>
</reference>
<keyword evidence="9" id="KW-0966">Cell projection</keyword>
<gene>
    <name evidence="9" type="ORF">SAMN02910414_00041</name>
</gene>
<dbReference type="RefSeq" id="WP_074714809.1">
    <property type="nucleotide sequence ID" value="NZ_FNPG01000004.1"/>
</dbReference>
<evidence type="ECO:0000313" key="9">
    <source>
        <dbReference type="EMBL" id="SDX83216.1"/>
    </source>
</evidence>
<name>A0A1H3EWV9_9FIRM</name>
<feature type="domain" description="Flagellar assembly protein FliH/Type III secretion system HrpE" evidence="8">
    <location>
        <begin position="134"/>
        <end position="252"/>
    </location>
</feature>
<keyword evidence="5" id="KW-0653">Protein transport</keyword>
<dbReference type="EMBL" id="FNPG01000004">
    <property type="protein sequence ID" value="SDX83216.1"/>
    <property type="molecule type" value="Genomic_DNA"/>
</dbReference>
<keyword evidence="3" id="KW-0813">Transport</keyword>
<evidence type="ECO:0000256" key="5">
    <source>
        <dbReference type="ARBA" id="ARBA00022927"/>
    </source>
</evidence>
<comment type="function">
    <text evidence="1">Needed for flagellar regrowth and assembly.</text>
</comment>
<evidence type="ECO:0000256" key="3">
    <source>
        <dbReference type="ARBA" id="ARBA00022448"/>
    </source>
</evidence>
<dbReference type="PANTHER" id="PTHR34982">
    <property type="entry name" value="YOP PROTEINS TRANSLOCATION PROTEIN L"/>
    <property type="match status" value="1"/>
</dbReference>
<dbReference type="InterPro" id="IPR051472">
    <property type="entry name" value="T3SS_Stator/FliH"/>
</dbReference>
<dbReference type="AlphaFoldDB" id="A0A1H3EWV9"/>
<evidence type="ECO:0000313" key="10">
    <source>
        <dbReference type="Proteomes" id="UP000183918"/>
    </source>
</evidence>
<feature type="coiled-coil region" evidence="7">
    <location>
        <begin position="108"/>
        <end position="142"/>
    </location>
</feature>
<comment type="similarity">
    <text evidence="2">Belongs to the FliH family.</text>
</comment>
<dbReference type="GO" id="GO:0005829">
    <property type="term" value="C:cytosol"/>
    <property type="evidence" value="ECO:0007669"/>
    <property type="project" value="TreeGrafter"/>
</dbReference>
<keyword evidence="7" id="KW-0175">Coiled coil</keyword>
<dbReference type="GO" id="GO:0015031">
    <property type="term" value="P:protein transport"/>
    <property type="evidence" value="ECO:0007669"/>
    <property type="project" value="UniProtKB-KW"/>
</dbReference>
<keyword evidence="4" id="KW-1005">Bacterial flagellum biogenesis</keyword>
<dbReference type="InterPro" id="IPR018035">
    <property type="entry name" value="Flagellar_FliH/T3SS_HrpE"/>
</dbReference>
<dbReference type="STRING" id="1122142.SAMN02910414_00041"/>
<evidence type="ECO:0000256" key="6">
    <source>
        <dbReference type="ARBA" id="ARBA00023225"/>
    </source>
</evidence>
<organism evidence="9 10">
    <name type="scientific">Lachnobacterium bovis DSM 14045</name>
    <dbReference type="NCBI Taxonomy" id="1122142"/>
    <lineage>
        <taxon>Bacteria</taxon>
        <taxon>Bacillati</taxon>
        <taxon>Bacillota</taxon>
        <taxon>Clostridia</taxon>
        <taxon>Lachnospirales</taxon>
        <taxon>Lachnospiraceae</taxon>
        <taxon>Lachnobacterium</taxon>
    </lineage>
</organism>